<evidence type="ECO:0000313" key="1">
    <source>
        <dbReference type="EMBL" id="SQB35510.1"/>
    </source>
</evidence>
<name>A0A2X2YAD4_CLOCO</name>
<dbReference type="Proteomes" id="UP000250223">
    <property type="component" value="Unassembled WGS sequence"/>
</dbReference>
<proteinExistence type="predicted"/>
<gene>
    <name evidence="1" type="ORF">NCTC13028_02018</name>
</gene>
<protein>
    <submittedName>
        <fullName evidence="1">Uncharacterized protein</fullName>
    </submittedName>
</protein>
<dbReference type="EMBL" id="UAWC01000024">
    <property type="protein sequence ID" value="SQB35510.1"/>
    <property type="molecule type" value="Genomic_DNA"/>
</dbReference>
<organism evidence="1 2">
    <name type="scientific">Clostridium cochlearium</name>
    <dbReference type="NCBI Taxonomy" id="1494"/>
    <lineage>
        <taxon>Bacteria</taxon>
        <taxon>Bacillati</taxon>
        <taxon>Bacillota</taxon>
        <taxon>Clostridia</taxon>
        <taxon>Eubacteriales</taxon>
        <taxon>Clostridiaceae</taxon>
        <taxon>Clostridium</taxon>
    </lineage>
</organism>
<dbReference type="AlphaFoldDB" id="A0A2X2YAD4"/>
<reference evidence="1 2" key="1">
    <citation type="submission" date="2018-06" db="EMBL/GenBank/DDBJ databases">
        <authorList>
            <consortium name="Pathogen Informatics"/>
            <person name="Doyle S."/>
        </authorList>
    </citation>
    <scope>NUCLEOTIDE SEQUENCE [LARGE SCALE GENOMIC DNA]</scope>
    <source>
        <strain evidence="1 2">NCTC13028</strain>
    </source>
</reference>
<dbReference type="RefSeq" id="WP_111921679.1">
    <property type="nucleotide sequence ID" value="NZ_JABAGF010000001.1"/>
</dbReference>
<accession>A0A2X2YAD4</accession>
<evidence type="ECO:0000313" key="2">
    <source>
        <dbReference type="Proteomes" id="UP000250223"/>
    </source>
</evidence>
<sequence>MLNKTDKNTIKIINAFKTVINKQKVADRLATETVKKGLREKNPVFVKFYGKNEPEFVTITCISFGLMQLIHEDFYIIKEVLGYDYVINVLNKSSRFLKIIK</sequence>